<dbReference type="CDD" id="cd03392">
    <property type="entry name" value="PAP2_like_2"/>
    <property type="match status" value="1"/>
</dbReference>
<keyword evidence="1" id="KW-0472">Membrane</keyword>
<proteinExistence type="predicted"/>
<keyword evidence="1" id="KW-0812">Transmembrane</keyword>
<feature type="transmembrane region" description="Helical" evidence="1">
    <location>
        <begin position="89"/>
        <end position="110"/>
    </location>
</feature>
<keyword evidence="4" id="KW-1185">Reference proteome</keyword>
<feature type="transmembrane region" description="Helical" evidence="1">
    <location>
        <begin position="272"/>
        <end position="290"/>
    </location>
</feature>
<protein>
    <submittedName>
        <fullName evidence="3">Phosphatase PAP2 family protein</fullName>
    </submittedName>
</protein>
<dbReference type="AlphaFoldDB" id="A0A4R5PRJ1"/>
<dbReference type="PANTHER" id="PTHR14969">
    <property type="entry name" value="SPHINGOSINE-1-PHOSPHATE PHOSPHOHYDROLASE"/>
    <property type="match status" value="1"/>
</dbReference>
<feature type="transmembrane region" description="Helical" evidence="1">
    <location>
        <begin position="244"/>
        <end position="266"/>
    </location>
</feature>
<feature type="transmembrane region" description="Helical" evidence="1">
    <location>
        <begin position="173"/>
        <end position="195"/>
    </location>
</feature>
<dbReference type="SUPFAM" id="SSF48317">
    <property type="entry name" value="Acid phosphatase/Vanadium-dependent haloperoxidase"/>
    <property type="match status" value="1"/>
</dbReference>
<dbReference type="PANTHER" id="PTHR14969:SF13">
    <property type="entry name" value="AT30094P"/>
    <property type="match status" value="1"/>
</dbReference>
<keyword evidence="1" id="KW-1133">Transmembrane helix</keyword>
<gene>
    <name evidence="3" type="ORF">E2A64_09530</name>
</gene>
<dbReference type="Gene3D" id="1.20.144.10">
    <property type="entry name" value="Phosphatidic acid phosphatase type 2/haloperoxidase"/>
    <property type="match status" value="2"/>
</dbReference>
<evidence type="ECO:0000313" key="3">
    <source>
        <dbReference type="EMBL" id="TDH39281.1"/>
    </source>
</evidence>
<evidence type="ECO:0000259" key="2">
    <source>
        <dbReference type="SMART" id="SM00014"/>
    </source>
</evidence>
<name>A0A4R5PRJ1_9HYPH</name>
<dbReference type="InterPro" id="IPR000326">
    <property type="entry name" value="PAP2/HPO"/>
</dbReference>
<dbReference type="Proteomes" id="UP000295131">
    <property type="component" value="Unassembled WGS sequence"/>
</dbReference>
<organism evidence="3 4">
    <name type="scientific">Pseudohoeflea suaedae</name>
    <dbReference type="NCBI Taxonomy" id="877384"/>
    <lineage>
        <taxon>Bacteria</taxon>
        <taxon>Pseudomonadati</taxon>
        <taxon>Pseudomonadota</taxon>
        <taxon>Alphaproteobacteria</taxon>
        <taxon>Hyphomicrobiales</taxon>
        <taxon>Rhizobiaceae</taxon>
        <taxon>Pseudohoeflea</taxon>
    </lineage>
</organism>
<reference evidence="3 4" key="1">
    <citation type="journal article" date="2013" name="Int. J. Syst. Evol. Microbiol.">
        <title>Hoeflea suaedae sp. nov., an endophytic bacterium isolated from the root of the halophyte Suaeda maritima.</title>
        <authorList>
            <person name="Chung E.J."/>
            <person name="Park J.A."/>
            <person name="Pramanik P."/>
            <person name="Bibi F."/>
            <person name="Jeon C.O."/>
            <person name="Chung Y.R."/>
        </authorList>
    </citation>
    <scope>NUCLEOTIDE SEQUENCE [LARGE SCALE GENOMIC DNA]</scope>
    <source>
        <strain evidence="3 4">YC6898</strain>
    </source>
</reference>
<dbReference type="SMART" id="SM00014">
    <property type="entry name" value="acidPPc"/>
    <property type="match status" value="1"/>
</dbReference>
<dbReference type="InterPro" id="IPR036938">
    <property type="entry name" value="PAP2/HPO_sf"/>
</dbReference>
<sequence>MSRHGGHITPAIRFCQHSSVVRTYKEQANISRQSRPCGNETVRRMLRNRPLFQSSAGGSSRTDMSESIAGTGLASKSKWSEMSAAEKRVALLTVLCLFGFGVLAVLVTLGKGDDIDRHLLLEFRPGGPDGPPFGPDWFREAAAEFTALGGYTILSTVVFLASLTLLTFRKRAAVLFLLASVVTGSAVSTVAKLLFNRSRPEIVDHLDVTFTSSFPSGHAMVSAFTWLTLAAIAVRFVENEGTRVVLVGSAVALSLLIGISRVYLGVHWPSDVLAGWLFGGAWAGICWLTANRIARSTHRKQELGEGQ</sequence>
<evidence type="ECO:0000256" key="1">
    <source>
        <dbReference type="SAM" id="Phobius"/>
    </source>
</evidence>
<feature type="transmembrane region" description="Helical" evidence="1">
    <location>
        <begin position="215"/>
        <end position="237"/>
    </location>
</feature>
<accession>A0A4R5PRJ1</accession>
<dbReference type="EMBL" id="SMSI01000001">
    <property type="protein sequence ID" value="TDH39281.1"/>
    <property type="molecule type" value="Genomic_DNA"/>
</dbReference>
<dbReference type="Pfam" id="PF01569">
    <property type="entry name" value="PAP2"/>
    <property type="match status" value="1"/>
</dbReference>
<evidence type="ECO:0000313" key="4">
    <source>
        <dbReference type="Proteomes" id="UP000295131"/>
    </source>
</evidence>
<comment type="caution">
    <text evidence="3">The sequence shown here is derived from an EMBL/GenBank/DDBJ whole genome shotgun (WGS) entry which is preliminary data.</text>
</comment>
<feature type="transmembrane region" description="Helical" evidence="1">
    <location>
        <begin position="145"/>
        <end position="166"/>
    </location>
</feature>
<feature type="domain" description="Phosphatidic acid phosphatase type 2/haloperoxidase" evidence="2">
    <location>
        <begin position="173"/>
        <end position="287"/>
    </location>
</feature>